<proteinExistence type="predicted"/>
<evidence type="ECO:0000313" key="3">
    <source>
        <dbReference type="Proteomes" id="UP000199233"/>
    </source>
</evidence>
<dbReference type="Proteomes" id="UP000199233">
    <property type="component" value="Unassembled WGS sequence"/>
</dbReference>
<protein>
    <submittedName>
        <fullName evidence="2">Uncharacterized protein</fullName>
    </submittedName>
</protein>
<dbReference type="OrthoDB" id="8759680at2"/>
<gene>
    <name evidence="2" type="ORF">SAMN04488038_10787</name>
</gene>
<dbReference type="EMBL" id="FOFS01000007">
    <property type="protein sequence ID" value="SEQ49882.1"/>
    <property type="molecule type" value="Genomic_DNA"/>
</dbReference>
<dbReference type="STRING" id="489703.SAMN04488038_10787"/>
<dbReference type="AlphaFoldDB" id="A0A1H9GIH5"/>
<organism evidence="2 3">
    <name type="scientific">Solimonas aquatica</name>
    <dbReference type="NCBI Taxonomy" id="489703"/>
    <lineage>
        <taxon>Bacteria</taxon>
        <taxon>Pseudomonadati</taxon>
        <taxon>Pseudomonadota</taxon>
        <taxon>Gammaproteobacteria</taxon>
        <taxon>Nevskiales</taxon>
        <taxon>Nevskiaceae</taxon>
        <taxon>Solimonas</taxon>
    </lineage>
</organism>
<accession>A0A1H9GIH5</accession>
<sequence>MSNHPTLRLKTGIASKIGPRGTGGIHYQLSTDADRKRLYVTVTANDGGGCFSREDVEFASVVKLLKGIDTEEPFGSPVFRPVFTGRSTNNAGFLAAILRTEGVLQAEPERVHLHRLAADPAAWMKQMLELPGEPLPPPEEEEGGEEEPPTPPPEPAAAPGKKRRSKKQADEAEAES</sequence>
<evidence type="ECO:0000256" key="1">
    <source>
        <dbReference type="SAM" id="MobiDB-lite"/>
    </source>
</evidence>
<dbReference type="RefSeq" id="WP_093285367.1">
    <property type="nucleotide sequence ID" value="NZ_FOFS01000007.1"/>
</dbReference>
<feature type="region of interest" description="Disordered" evidence="1">
    <location>
        <begin position="128"/>
        <end position="176"/>
    </location>
</feature>
<reference evidence="2 3" key="1">
    <citation type="submission" date="2016-10" db="EMBL/GenBank/DDBJ databases">
        <authorList>
            <person name="de Groot N.N."/>
        </authorList>
    </citation>
    <scope>NUCLEOTIDE SEQUENCE [LARGE SCALE GENOMIC DNA]</scope>
    <source>
        <strain evidence="2 3">DSM 25927</strain>
    </source>
</reference>
<evidence type="ECO:0000313" key="2">
    <source>
        <dbReference type="EMBL" id="SEQ49882.1"/>
    </source>
</evidence>
<feature type="compositionally biased region" description="Acidic residues" evidence="1">
    <location>
        <begin position="138"/>
        <end position="148"/>
    </location>
</feature>
<name>A0A1H9GIH5_9GAMM</name>
<keyword evidence="3" id="KW-1185">Reference proteome</keyword>